<evidence type="ECO:0000313" key="2">
    <source>
        <dbReference type="Proteomes" id="UP000827986"/>
    </source>
</evidence>
<sequence>MGIACCELAGGCLLSQSEVMASTQIFCRGQASIEVSVAYPLVDSFLSSSSHTYTTGFKGLRVPSSHLQAGIAQQMPLLHQANLIYTVRDTAILHCSRGLNFAFGGVGCWPKKGGHQRILYQILEGFPILVVIVKLVEGRGSLKIRKQWSGYTTGS</sequence>
<name>A0A9D3WZF3_9SAUR</name>
<dbReference type="AlphaFoldDB" id="A0A9D3WZF3"/>
<dbReference type="Proteomes" id="UP000827986">
    <property type="component" value="Unassembled WGS sequence"/>
</dbReference>
<accession>A0A9D3WZF3</accession>
<proteinExistence type="predicted"/>
<organism evidence="1 2">
    <name type="scientific">Mauremys mutica</name>
    <name type="common">yellowpond turtle</name>
    <dbReference type="NCBI Taxonomy" id="74926"/>
    <lineage>
        <taxon>Eukaryota</taxon>
        <taxon>Metazoa</taxon>
        <taxon>Chordata</taxon>
        <taxon>Craniata</taxon>
        <taxon>Vertebrata</taxon>
        <taxon>Euteleostomi</taxon>
        <taxon>Archelosauria</taxon>
        <taxon>Testudinata</taxon>
        <taxon>Testudines</taxon>
        <taxon>Cryptodira</taxon>
        <taxon>Durocryptodira</taxon>
        <taxon>Testudinoidea</taxon>
        <taxon>Geoemydidae</taxon>
        <taxon>Geoemydinae</taxon>
        <taxon>Mauremys</taxon>
    </lineage>
</organism>
<gene>
    <name evidence="1" type="ORF">KIL84_000795</name>
</gene>
<reference evidence="1" key="1">
    <citation type="submission" date="2021-09" db="EMBL/GenBank/DDBJ databases">
        <title>The genome of Mauremys mutica provides insights into the evolution of semi-aquatic lifestyle.</title>
        <authorList>
            <person name="Gong S."/>
            <person name="Gao Y."/>
        </authorList>
    </citation>
    <scope>NUCLEOTIDE SEQUENCE</scope>
    <source>
        <strain evidence="1">MM-2020</strain>
        <tissue evidence="1">Muscle</tissue>
    </source>
</reference>
<dbReference type="EMBL" id="JAHDVG010000484">
    <property type="protein sequence ID" value="KAH1169810.1"/>
    <property type="molecule type" value="Genomic_DNA"/>
</dbReference>
<protein>
    <submittedName>
        <fullName evidence="1">Uncharacterized protein</fullName>
    </submittedName>
</protein>
<evidence type="ECO:0000313" key="1">
    <source>
        <dbReference type="EMBL" id="KAH1169810.1"/>
    </source>
</evidence>
<keyword evidence="2" id="KW-1185">Reference proteome</keyword>
<comment type="caution">
    <text evidence="1">The sequence shown here is derived from an EMBL/GenBank/DDBJ whole genome shotgun (WGS) entry which is preliminary data.</text>
</comment>